<dbReference type="RefSeq" id="WP_213002671.1">
    <property type="nucleotide sequence ID" value="NZ_BAAATW010000006.1"/>
</dbReference>
<proteinExistence type="predicted"/>
<accession>A0A919VZW2</accession>
<sequence>MTRLRDGIPALLASVRITGMWLPSIVQYPTKKKERDVNYQDLNGRQRRLLSDVEQSDLDGQDFLIQHPLATAKDKAAVAEVLGGTSAGEMFRKEHISKRSRCSRCKDPIHFFDGIRDPYWVHSDRRGPDHPAGQPIEPNDAHTKQVYERQYEADKGGWLWPVK</sequence>
<dbReference type="Proteomes" id="UP000680865">
    <property type="component" value="Unassembled WGS sequence"/>
</dbReference>
<name>A0A919VZW2_9ACTN</name>
<protein>
    <submittedName>
        <fullName evidence="1">Uncharacterized protein</fullName>
    </submittedName>
</protein>
<reference evidence="1" key="1">
    <citation type="submission" date="2021-03" db="EMBL/GenBank/DDBJ databases">
        <title>Whole genome shotgun sequence of Actinoplanes consettensis NBRC 14913.</title>
        <authorList>
            <person name="Komaki H."/>
            <person name="Tamura T."/>
        </authorList>
    </citation>
    <scope>NUCLEOTIDE SEQUENCE</scope>
    <source>
        <strain evidence="1">NBRC 14913</strain>
    </source>
</reference>
<gene>
    <name evidence="1" type="ORF">Aco04nite_83030</name>
</gene>
<comment type="caution">
    <text evidence="1">The sequence shown here is derived from an EMBL/GenBank/DDBJ whole genome shotgun (WGS) entry which is preliminary data.</text>
</comment>
<evidence type="ECO:0000313" key="1">
    <source>
        <dbReference type="EMBL" id="GIM82740.1"/>
    </source>
</evidence>
<keyword evidence="2" id="KW-1185">Reference proteome</keyword>
<organism evidence="1 2">
    <name type="scientific">Winogradskya consettensis</name>
    <dbReference type="NCBI Taxonomy" id="113560"/>
    <lineage>
        <taxon>Bacteria</taxon>
        <taxon>Bacillati</taxon>
        <taxon>Actinomycetota</taxon>
        <taxon>Actinomycetes</taxon>
        <taxon>Micromonosporales</taxon>
        <taxon>Micromonosporaceae</taxon>
        <taxon>Winogradskya</taxon>
    </lineage>
</organism>
<dbReference type="AlphaFoldDB" id="A0A919VZW2"/>
<dbReference type="EMBL" id="BOQP01000052">
    <property type="protein sequence ID" value="GIM82740.1"/>
    <property type="molecule type" value="Genomic_DNA"/>
</dbReference>
<evidence type="ECO:0000313" key="2">
    <source>
        <dbReference type="Proteomes" id="UP000680865"/>
    </source>
</evidence>